<evidence type="ECO:0000259" key="2">
    <source>
        <dbReference type="PROSITE" id="PS50853"/>
    </source>
</evidence>
<name>A0A8S2F0W3_9BILA</name>
<dbReference type="Gene3D" id="3.40.50.1820">
    <property type="entry name" value="alpha/beta hydrolase"/>
    <property type="match status" value="1"/>
</dbReference>
<dbReference type="CDD" id="cd00063">
    <property type="entry name" value="FN3"/>
    <property type="match status" value="2"/>
</dbReference>
<feature type="domain" description="Fibronectin type-III" evidence="2">
    <location>
        <begin position="298"/>
        <end position="383"/>
    </location>
</feature>
<accession>A0A8S2F0W3</accession>
<comment type="caution">
    <text evidence="3">The sequence shown here is derived from an EMBL/GenBank/DDBJ whole genome shotgun (WGS) entry which is preliminary data.</text>
</comment>
<evidence type="ECO:0000256" key="1">
    <source>
        <dbReference type="SAM" id="MobiDB-lite"/>
    </source>
</evidence>
<dbReference type="Proteomes" id="UP000682733">
    <property type="component" value="Unassembled WGS sequence"/>
</dbReference>
<dbReference type="SUPFAM" id="SSF49265">
    <property type="entry name" value="Fibronectin type III"/>
    <property type="match status" value="1"/>
</dbReference>
<dbReference type="Proteomes" id="UP000677228">
    <property type="component" value="Unassembled WGS sequence"/>
</dbReference>
<proteinExistence type="predicted"/>
<feature type="compositionally biased region" description="Polar residues" evidence="1">
    <location>
        <begin position="368"/>
        <end position="379"/>
    </location>
</feature>
<dbReference type="SMART" id="SM00060">
    <property type="entry name" value="FN3"/>
    <property type="match status" value="2"/>
</dbReference>
<evidence type="ECO:0000313" key="4">
    <source>
        <dbReference type="EMBL" id="CAF4173478.1"/>
    </source>
</evidence>
<gene>
    <name evidence="3" type="ORF">OVA965_LOCUS31361</name>
    <name evidence="4" type="ORF">TMI583_LOCUS32186</name>
</gene>
<sequence>MQVAFSASIKGAGIVAGGPYDCAAQMSYTSCMYMSSPSITKSISNTKLWSGNKIDDIKNLAKHKVYMISGTSDTTVSGSVMTQLYKYYVTDGHFIPSANVVFNKDLKTAHTFPTNFDSAGNNGCGTASSPYISNCGFDGAGAILEHIYGPLQPRNNGVLSGKFIEFSQADFLTNPRSYGLDDTAWVYVPKSCADGETCKLHLAYHGCLQGYEKVGDKYVKNTGYNRWADTNNIIVVYPQAVVTSMMRLATRAPFPNMNGCWDWIGWYGTDFDVKSGKQLTAMKKMIDHITSGFSPIDGPTGLEVSDTTDNSVSLLWKQVSGASGYNVYRNGGKTNSGLISSTTFTDNNLHSGTTYTFTVKAVSSSGTESIASNSVSGKTTGEPPAVETPNGLTVTDLTSNSIALKWESASGAKTYNVYRNGNKVADASLASYTDTGLNSGTDYRYQVSSIRDSHESAKSIEVKATTLTEKVCLNDNNYNHVVAGRAYLSMGYALANGSNQNMGFYNIYVKTTLCKTKENYYEIE</sequence>
<dbReference type="PROSITE" id="PS50853">
    <property type="entry name" value="FN3"/>
    <property type="match status" value="2"/>
</dbReference>
<dbReference type="PANTHER" id="PTHR42972">
    <property type="entry name" value="TOL-PAL SYSTEM PROTEIN TOLB"/>
    <property type="match status" value="1"/>
</dbReference>
<dbReference type="InterPro" id="IPR013783">
    <property type="entry name" value="Ig-like_fold"/>
</dbReference>
<dbReference type="PANTHER" id="PTHR42972:SF8">
    <property type="entry name" value="POLYHYDROXYBUTYRATE DEPOLYMERASE"/>
    <property type="match status" value="1"/>
</dbReference>
<feature type="region of interest" description="Disordered" evidence="1">
    <location>
        <begin position="368"/>
        <end position="389"/>
    </location>
</feature>
<dbReference type="InterPro" id="IPR029058">
    <property type="entry name" value="AB_hydrolase_fold"/>
</dbReference>
<dbReference type="EMBL" id="CAJNOK010023517">
    <property type="protein sequence ID" value="CAF1363932.1"/>
    <property type="molecule type" value="Genomic_DNA"/>
</dbReference>
<organism evidence="3 5">
    <name type="scientific">Didymodactylos carnosus</name>
    <dbReference type="NCBI Taxonomy" id="1234261"/>
    <lineage>
        <taxon>Eukaryota</taxon>
        <taxon>Metazoa</taxon>
        <taxon>Spiralia</taxon>
        <taxon>Gnathifera</taxon>
        <taxon>Rotifera</taxon>
        <taxon>Eurotatoria</taxon>
        <taxon>Bdelloidea</taxon>
        <taxon>Philodinida</taxon>
        <taxon>Philodinidae</taxon>
        <taxon>Didymodactylos</taxon>
    </lineage>
</organism>
<dbReference type="EMBL" id="CAJOBA010045168">
    <property type="protein sequence ID" value="CAF4173478.1"/>
    <property type="molecule type" value="Genomic_DNA"/>
</dbReference>
<evidence type="ECO:0000313" key="5">
    <source>
        <dbReference type="Proteomes" id="UP000677228"/>
    </source>
</evidence>
<dbReference type="InterPro" id="IPR036116">
    <property type="entry name" value="FN3_sf"/>
</dbReference>
<reference evidence="3" key="1">
    <citation type="submission" date="2021-02" db="EMBL/GenBank/DDBJ databases">
        <authorList>
            <person name="Nowell W R."/>
        </authorList>
    </citation>
    <scope>NUCLEOTIDE SEQUENCE</scope>
</reference>
<dbReference type="Pfam" id="PF00041">
    <property type="entry name" value="fn3"/>
    <property type="match status" value="2"/>
</dbReference>
<dbReference type="Gene3D" id="2.60.40.10">
    <property type="entry name" value="Immunoglobulins"/>
    <property type="match status" value="2"/>
</dbReference>
<dbReference type="SUPFAM" id="SSF53474">
    <property type="entry name" value="alpha/beta-Hydrolases"/>
    <property type="match status" value="1"/>
</dbReference>
<protein>
    <recommendedName>
        <fullName evidence="2">Fibronectin type-III domain-containing protein</fullName>
    </recommendedName>
</protein>
<dbReference type="AlphaFoldDB" id="A0A8S2F0W3"/>
<feature type="domain" description="Fibronectin type-III" evidence="2">
    <location>
        <begin position="388"/>
        <end position="469"/>
    </location>
</feature>
<evidence type="ECO:0000313" key="3">
    <source>
        <dbReference type="EMBL" id="CAF1363932.1"/>
    </source>
</evidence>
<dbReference type="InterPro" id="IPR003961">
    <property type="entry name" value="FN3_dom"/>
</dbReference>